<dbReference type="SMART" id="SM00868">
    <property type="entry name" value="zf-AD"/>
    <property type="match status" value="1"/>
</dbReference>
<feature type="compositionally biased region" description="Low complexity" evidence="1">
    <location>
        <begin position="202"/>
        <end position="212"/>
    </location>
</feature>
<feature type="domain" description="ZAD" evidence="2">
    <location>
        <begin position="17"/>
        <end position="94"/>
    </location>
</feature>
<dbReference type="InterPro" id="IPR012934">
    <property type="entry name" value="Znf_AD"/>
</dbReference>
<evidence type="ECO:0000313" key="3">
    <source>
        <dbReference type="EMBL" id="KAJ3604310.1"/>
    </source>
</evidence>
<dbReference type="Proteomes" id="UP001148018">
    <property type="component" value="Unassembled WGS sequence"/>
</dbReference>
<sequence length="619" mass="65686">MEPKSIKPSRTKSVRGVCRLCGDEFSSLKDRCDLLPNTGAGGKPSFTLVLEDITGPVSAGDDLTAVCVRCKQHLTRYHRHKTDVERRGTAIRDLAAKSVFARKKTKKRCAATAMDGAPTQTQRKRPKCAGTPPPRRRRRAGSAEHPQVGSPAAAAGRPDAPASHTHTSLTVAAVESQEDADAVSMATSSAAPPTTVCPLTAPSETSISSPSTQSVQAAVGKVSQKDADAVSTATSSAAPSALTAPPGGSICSPSTQSVQEDVVGTTARELSVRPPPKTYDIGPGQRSTARVIVTTPKWKHSRIVTGPLERIVDALVRGEHYRLPRCLMKVPGMDHIMIEEVLKRVREEAIKLTSVRFGSVLRQTTQDALDKFEWTDVVSEWRTHAPTFLKFLECVSSASFDGLQASESSYTKTKKGATVMAGATLLRARVHQMNAMQHRNSLLLRQGGTNKRCLARLSRLGCCVSSKRKMATKKAKVIRTVDPVGEGQEAEGALHEQSLAEEQSGVQELPPSGATSLEALLGLDGQGGEDQTGVQELSASEVTSLEALLGLEDGGGDQSGVQELPPSGATSLEALLGLDGQGGEDQTPAPDAGDEQEHKKTGTDQEDVQCQPFIPSSHP</sequence>
<gene>
    <name evidence="3" type="ORF">NHX12_029051</name>
</gene>
<feature type="compositionally biased region" description="Low complexity" evidence="1">
    <location>
        <begin position="236"/>
        <end position="249"/>
    </location>
</feature>
<dbReference type="AlphaFoldDB" id="A0A9Q0EFA6"/>
<dbReference type="OrthoDB" id="8934923at2759"/>
<feature type="region of interest" description="Disordered" evidence="1">
    <location>
        <begin position="236"/>
        <end position="260"/>
    </location>
</feature>
<evidence type="ECO:0000259" key="2">
    <source>
        <dbReference type="SMART" id="SM00868"/>
    </source>
</evidence>
<reference evidence="3" key="1">
    <citation type="submission" date="2022-07" db="EMBL/GenBank/DDBJ databases">
        <title>Chromosome-level genome of Muraenolepis orangiensis.</title>
        <authorList>
            <person name="Kim J."/>
        </authorList>
    </citation>
    <scope>NUCLEOTIDE SEQUENCE</scope>
    <source>
        <strain evidence="3">KU_S4_2022</strain>
        <tissue evidence="3">Muscle</tissue>
    </source>
</reference>
<proteinExistence type="predicted"/>
<keyword evidence="4" id="KW-1185">Reference proteome</keyword>
<dbReference type="GO" id="GO:0008270">
    <property type="term" value="F:zinc ion binding"/>
    <property type="evidence" value="ECO:0007669"/>
    <property type="project" value="InterPro"/>
</dbReference>
<feature type="region of interest" description="Disordered" evidence="1">
    <location>
        <begin position="107"/>
        <end position="212"/>
    </location>
</feature>
<accession>A0A9Q0EFA6</accession>
<protein>
    <recommendedName>
        <fullName evidence="2">ZAD domain-containing protein</fullName>
    </recommendedName>
</protein>
<organism evidence="3 4">
    <name type="scientific">Muraenolepis orangiensis</name>
    <name type="common">Patagonian moray cod</name>
    <dbReference type="NCBI Taxonomy" id="630683"/>
    <lineage>
        <taxon>Eukaryota</taxon>
        <taxon>Metazoa</taxon>
        <taxon>Chordata</taxon>
        <taxon>Craniata</taxon>
        <taxon>Vertebrata</taxon>
        <taxon>Euteleostomi</taxon>
        <taxon>Actinopterygii</taxon>
        <taxon>Neopterygii</taxon>
        <taxon>Teleostei</taxon>
        <taxon>Neoteleostei</taxon>
        <taxon>Acanthomorphata</taxon>
        <taxon>Zeiogadaria</taxon>
        <taxon>Gadariae</taxon>
        <taxon>Gadiformes</taxon>
        <taxon>Muraenolepidoidei</taxon>
        <taxon>Muraenolepididae</taxon>
        <taxon>Muraenolepis</taxon>
    </lineage>
</organism>
<evidence type="ECO:0000313" key="4">
    <source>
        <dbReference type="Proteomes" id="UP001148018"/>
    </source>
</evidence>
<comment type="caution">
    <text evidence="3">The sequence shown here is derived from an EMBL/GenBank/DDBJ whole genome shotgun (WGS) entry which is preliminary data.</text>
</comment>
<evidence type="ECO:0000256" key="1">
    <source>
        <dbReference type="SAM" id="MobiDB-lite"/>
    </source>
</evidence>
<dbReference type="GO" id="GO:0005634">
    <property type="term" value="C:nucleus"/>
    <property type="evidence" value="ECO:0007669"/>
    <property type="project" value="InterPro"/>
</dbReference>
<feature type="region of interest" description="Disordered" evidence="1">
    <location>
        <begin position="551"/>
        <end position="619"/>
    </location>
</feature>
<feature type="compositionally biased region" description="Low complexity" evidence="1">
    <location>
        <begin position="151"/>
        <end position="162"/>
    </location>
</feature>
<name>A0A9Q0EFA6_9TELE</name>
<dbReference type="EMBL" id="JANIIK010000044">
    <property type="protein sequence ID" value="KAJ3604310.1"/>
    <property type="molecule type" value="Genomic_DNA"/>
</dbReference>